<organism evidence="3 4">
    <name type="scientific">Lacrimispora xylanolytica</name>
    <dbReference type="NCBI Taxonomy" id="29375"/>
    <lineage>
        <taxon>Bacteria</taxon>
        <taxon>Bacillati</taxon>
        <taxon>Bacillota</taxon>
        <taxon>Clostridia</taxon>
        <taxon>Lachnospirales</taxon>
        <taxon>Lachnospiraceae</taxon>
        <taxon>Lacrimispora</taxon>
    </lineage>
</organism>
<sequence length="172" mass="19602">MLREVELNQCKLDPLTLIGEEWMLVSAGNEKGYNMMTASWGGIGVMWGKPVTTIVLRPQRYTLEFVDREDYYTLSFFDETYKKALGYCGSHSGRDVDKEKETGLTPLFDGDAPYFKEAKLVLICRKLFKQGIDPEGFVDKALDGKNYPDKDYHQCFVGEIVKILKDDDSKSS</sequence>
<accession>A0ABY7AHU0</accession>
<reference evidence="3" key="1">
    <citation type="submission" date="2022-11" db="EMBL/GenBank/DDBJ databases">
        <title>Lacrimispora xylanolytica sy1, complete genome.</title>
        <authorList>
            <person name="Choi S."/>
        </authorList>
    </citation>
    <scope>NUCLEOTIDE SEQUENCE</scope>
    <source>
        <strain evidence="3">Sy1</strain>
    </source>
</reference>
<dbReference type="EMBL" id="CP113524">
    <property type="protein sequence ID" value="WAJ25018.1"/>
    <property type="molecule type" value="Genomic_DNA"/>
</dbReference>
<dbReference type="InterPro" id="IPR002563">
    <property type="entry name" value="Flavin_Rdtase-like_dom"/>
</dbReference>
<evidence type="ECO:0000259" key="2">
    <source>
        <dbReference type="Pfam" id="PF01613"/>
    </source>
</evidence>
<dbReference type="Gene3D" id="2.30.110.10">
    <property type="entry name" value="Electron Transport, Fmn-binding Protein, Chain A"/>
    <property type="match status" value="1"/>
</dbReference>
<evidence type="ECO:0000256" key="1">
    <source>
        <dbReference type="ARBA" id="ARBA00038054"/>
    </source>
</evidence>
<name>A0ABY7AHU0_9FIRM</name>
<dbReference type="InterPro" id="IPR012349">
    <property type="entry name" value="Split_barrel_FMN-bd"/>
</dbReference>
<evidence type="ECO:0000313" key="4">
    <source>
        <dbReference type="Proteomes" id="UP001163115"/>
    </source>
</evidence>
<dbReference type="RefSeq" id="WP_268115942.1">
    <property type="nucleotide sequence ID" value="NZ_CP113524.1"/>
</dbReference>
<dbReference type="InterPro" id="IPR052174">
    <property type="entry name" value="Flavoredoxin"/>
</dbReference>
<proteinExistence type="inferred from homology"/>
<protein>
    <submittedName>
        <fullName evidence="3">Flavin reductase</fullName>
    </submittedName>
</protein>
<dbReference type="Proteomes" id="UP001163115">
    <property type="component" value="Chromosome"/>
</dbReference>
<gene>
    <name evidence="3" type="ORF">OW255_05790</name>
</gene>
<dbReference type="Pfam" id="PF01613">
    <property type="entry name" value="Flavin_Reduct"/>
    <property type="match status" value="1"/>
</dbReference>
<dbReference type="PANTHER" id="PTHR43567:SF5">
    <property type="entry name" value="HYPOTHETICAL CYTOSOLIC PROTEIN"/>
    <property type="match status" value="1"/>
</dbReference>
<dbReference type="PANTHER" id="PTHR43567">
    <property type="entry name" value="FLAVOREDOXIN-RELATED-RELATED"/>
    <property type="match status" value="1"/>
</dbReference>
<feature type="domain" description="Flavin reductase like" evidence="2">
    <location>
        <begin position="23"/>
        <end position="168"/>
    </location>
</feature>
<comment type="similarity">
    <text evidence="1">Belongs to the flavoredoxin family.</text>
</comment>
<dbReference type="SUPFAM" id="SSF50475">
    <property type="entry name" value="FMN-binding split barrel"/>
    <property type="match status" value="1"/>
</dbReference>
<keyword evidence="4" id="KW-1185">Reference proteome</keyword>
<evidence type="ECO:0000313" key="3">
    <source>
        <dbReference type="EMBL" id="WAJ25018.1"/>
    </source>
</evidence>